<keyword evidence="2" id="KW-1185">Reference proteome</keyword>
<dbReference type="Gene3D" id="2.60.200.60">
    <property type="match status" value="2"/>
</dbReference>
<dbReference type="CDD" id="cd14738">
    <property type="entry name" value="PAAR_2"/>
    <property type="match status" value="1"/>
</dbReference>
<dbReference type="Proteomes" id="UP000777935">
    <property type="component" value="Unassembled WGS sequence"/>
</dbReference>
<name>A0ABX2ILE3_9RHOB</name>
<comment type="caution">
    <text evidence="1">The sequence shown here is derived from an EMBL/GenBank/DDBJ whole genome shotgun (WGS) entry which is preliminary data.</text>
</comment>
<gene>
    <name evidence="1" type="ORF">HRQ87_02635</name>
</gene>
<organism evidence="1 2">
    <name type="scientific">Parasulfitobacter algicola</name>
    <dbReference type="NCBI Taxonomy" id="2614809"/>
    <lineage>
        <taxon>Bacteria</taxon>
        <taxon>Pseudomonadati</taxon>
        <taxon>Pseudomonadota</taxon>
        <taxon>Alphaproteobacteria</taxon>
        <taxon>Rhodobacterales</taxon>
        <taxon>Roseobacteraceae</taxon>
        <taxon>Parasulfitobacter</taxon>
    </lineage>
</organism>
<dbReference type="InterPro" id="IPR008727">
    <property type="entry name" value="PAAR_motif"/>
</dbReference>
<accession>A0ABX2ILE3</accession>
<evidence type="ECO:0000313" key="1">
    <source>
        <dbReference type="EMBL" id="NSX53688.1"/>
    </source>
</evidence>
<dbReference type="EMBL" id="JABUFE010000001">
    <property type="protein sequence ID" value="NSX53688.1"/>
    <property type="molecule type" value="Genomic_DNA"/>
</dbReference>
<reference evidence="1 2" key="1">
    <citation type="submission" date="2020-06" db="EMBL/GenBank/DDBJ databases">
        <title>Sulfitobacter algicola sp. nov., isolated from green algae.</title>
        <authorList>
            <person name="Wang C."/>
        </authorList>
    </citation>
    <scope>NUCLEOTIDE SEQUENCE [LARGE SCALE GENOMIC DNA]</scope>
    <source>
        <strain evidence="1 2">1151</strain>
    </source>
</reference>
<sequence length="96" mass="9528">MTMPAARVADTHVCPMMTGPVPHVGGPIVVPVPTVLIGKMPAATATAMAVCVGPPDMIIKGSTKVLTGKKPQARLGDTCSHGGAIVMGCPTVLVGG</sequence>
<evidence type="ECO:0000313" key="2">
    <source>
        <dbReference type="Proteomes" id="UP000777935"/>
    </source>
</evidence>
<protein>
    <submittedName>
        <fullName evidence="1">PAAR domain-containing protein</fullName>
    </submittedName>
</protein>
<dbReference type="Pfam" id="PF05488">
    <property type="entry name" value="PAAR_motif"/>
    <property type="match status" value="1"/>
</dbReference>
<dbReference type="RefSeq" id="WP_174134911.1">
    <property type="nucleotide sequence ID" value="NZ_JABUFE010000001.1"/>
</dbReference>
<proteinExistence type="predicted"/>